<reference evidence="3 4" key="1">
    <citation type="journal article" date="2015" name="Plant Cell">
        <title>Oil accumulation by the oleaginous diatom Fistulifera solaris as revealed by the genome and transcriptome.</title>
        <authorList>
            <person name="Tanaka T."/>
            <person name="Maeda Y."/>
            <person name="Veluchamy A."/>
            <person name="Tanaka M."/>
            <person name="Abida H."/>
            <person name="Marechal E."/>
            <person name="Bowler C."/>
            <person name="Muto M."/>
            <person name="Sunaga Y."/>
            <person name="Tanaka M."/>
            <person name="Yoshino T."/>
            <person name="Taniguchi T."/>
            <person name="Fukuda Y."/>
            <person name="Nemoto M."/>
            <person name="Matsumoto M."/>
            <person name="Wong P.S."/>
            <person name="Aburatani S."/>
            <person name="Fujibuchi W."/>
        </authorList>
    </citation>
    <scope>NUCLEOTIDE SEQUENCE [LARGE SCALE GENOMIC DNA]</scope>
    <source>
        <strain evidence="3 4">JPCC DA0580</strain>
    </source>
</reference>
<dbReference type="AlphaFoldDB" id="A0A1Z5KHF8"/>
<keyword evidence="2" id="KW-0812">Transmembrane</keyword>
<protein>
    <recommendedName>
        <fullName evidence="5">Steroid 5-alpha reductase C-terminal domain-containing protein</fullName>
    </recommendedName>
</protein>
<feature type="transmembrane region" description="Helical" evidence="2">
    <location>
        <begin position="93"/>
        <end position="110"/>
    </location>
</feature>
<name>A0A1Z5KHF8_FISSO</name>
<evidence type="ECO:0000256" key="1">
    <source>
        <dbReference type="SAM" id="MobiDB-lite"/>
    </source>
</evidence>
<comment type="caution">
    <text evidence="3">The sequence shown here is derived from an EMBL/GenBank/DDBJ whole genome shotgun (WGS) entry which is preliminary data.</text>
</comment>
<keyword evidence="4" id="KW-1185">Reference proteome</keyword>
<dbReference type="GO" id="GO:0016020">
    <property type="term" value="C:membrane"/>
    <property type="evidence" value="ECO:0007669"/>
    <property type="project" value="TreeGrafter"/>
</dbReference>
<feature type="transmembrane region" description="Helical" evidence="2">
    <location>
        <begin position="223"/>
        <end position="241"/>
    </location>
</feature>
<gene>
    <name evidence="3" type="ORF">FisN_8Hu338</name>
</gene>
<dbReference type="PANTHER" id="PTHR32251:SF17">
    <property type="entry name" value="STEROID 5-ALPHA REDUCTASE C-TERMINAL DOMAIN-CONTAINING PROTEIN"/>
    <property type="match status" value="1"/>
</dbReference>
<evidence type="ECO:0000313" key="3">
    <source>
        <dbReference type="EMBL" id="GAX25760.1"/>
    </source>
</evidence>
<evidence type="ECO:0008006" key="5">
    <source>
        <dbReference type="Google" id="ProtNLM"/>
    </source>
</evidence>
<dbReference type="EMBL" id="BDSP01000231">
    <property type="protein sequence ID" value="GAX25760.1"/>
    <property type="molecule type" value="Genomic_DNA"/>
</dbReference>
<keyword evidence="2" id="KW-1133">Transmembrane helix</keyword>
<feature type="region of interest" description="Disordered" evidence="1">
    <location>
        <begin position="419"/>
        <end position="462"/>
    </location>
</feature>
<proteinExistence type="predicted"/>
<feature type="transmembrane region" description="Helical" evidence="2">
    <location>
        <begin position="303"/>
        <end position="324"/>
    </location>
</feature>
<feature type="transmembrane region" description="Helical" evidence="2">
    <location>
        <begin position="116"/>
        <end position="136"/>
    </location>
</feature>
<dbReference type="Gene3D" id="1.20.120.1630">
    <property type="match status" value="1"/>
</dbReference>
<feature type="transmembrane region" description="Helical" evidence="2">
    <location>
        <begin position="148"/>
        <end position="168"/>
    </location>
</feature>
<organism evidence="3 4">
    <name type="scientific">Fistulifera solaris</name>
    <name type="common">Oleaginous diatom</name>
    <dbReference type="NCBI Taxonomy" id="1519565"/>
    <lineage>
        <taxon>Eukaryota</taxon>
        <taxon>Sar</taxon>
        <taxon>Stramenopiles</taxon>
        <taxon>Ochrophyta</taxon>
        <taxon>Bacillariophyta</taxon>
        <taxon>Bacillariophyceae</taxon>
        <taxon>Bacillariophycidae</taxon>
        <taxon>Naviculales</taxon>
        <taxon>Naviculaceae</taxon>
        <taxon>Fistulifera</taxon>
    </lineage>
</organism>
<keyword evidence="2" id="KW-0472">Membrane</keyword>
<dbReference type="Pfam" id="PF06966">
    <property type="entry name" value="DUF1295"/>
    <property type="match status" value="1"/>
</dbReference>
<dbReference type="PANTHER" id="PTHR32251">
    <property type="entry name" value="3-OXO-5-ALPHA-STEROID 4-DEHYDROGENASE"/>
    <property type="match status" value="1"/>
</dbReference>
<dbReference type="OrthoDB" id="201504at2759"/>
<evidence type="ECO:0000256" key="2">
    <source>
        <dbReference type="SAM" id="Phobius"/>
    </source>
</evidence>
<feature type="transmembrane region" description="Helical" evidence="2">
    <location>
        <begin position="188"/>
        <end position="211"/>
    </location>
</feature>
<sequence length="462" mass="52127">MISSETLSMTIRLSGGGDREEDRQETPTTFLGTSRTRNTLNRYYDSLPNRLANGRIKEAVLSSKKLVKDSATYAPSVLSGALAVLLRPDRSGLSLLSIYILTMLGTSVGFDTFLYFITVGYGTGIGIPVALSLIFNTKSLDLTTALHSILVVSWSLRMVSFLLWRAYINWPALHKKLSQVNDQQSPDTMVKLLCWMFYSLAYFCVASPCWFSIQSTQQSRGAISWIGIFLQITGLALESVADWQKSAFKASSPVNRYRWCREGLWSHCTHPNYAGEWIFWLGTLAAGLEAVGAGKNTQMLTKLLQTGIMFAGFAFITVTFRMNVLNMDHRLEEKYDAAFMDFKQQYSTFGPRWWKYSKNIRSDLTIWWRDNKSSKLNQFFETLSERKELLQASAMRLTSKLSDKAKSIVSFNTTKTVVTKDESQQDDSDVSQGRIESKIGNCADDREKEDDVPSEGSVHHIS</sequence>
<accession>A0A1Z5KHF8</accession>
<dbReference type="InterPro" id="IPR010721">
    <property type="entry name" value="UstE-like"/>
</dbReference>
<dbReference type="Proteomes" id="UP000198406">
    <property type="component" value="Unassembled WGS sequence"/>
</dbReference>
<dbReference type="InParanoid" id="A0A1Z5KHF8"/>
<evidence type="ECO:0000313" key="4">
    <source>
        <dbReference type="Proteomes" id="UP000198406"/>
    </source>
</evidence>